<gene>
    <name evidence="6" type="ORF">E8K88_11400</name>
</gene>
<dbReference type="PANTHER" id="PTHR30136">
    <property type="entry name" value="HELIX-TURN-HELIX TRANSCRIPTIONAL REGULATOR, ICLR FAMILY"/>
    <property type="match status" value="1"/>
</dbReference>
<accession>A0A4S5BNC5</accession>
<dbReference type="SUPFAM" id="SSF46785">
    <property type="entry name" value="Winged helix' DNA-binding domain"/>
    <property type="match status" value="1"/>
</dbReference>
<dbReference type="GO" id="GO:0003677">
    <property type="term" value="F:DNA binding"/>
    <property type="evidence" value="ECO:0007669"/>
    <property type="project" value="UniProtKB-KW"/>
</dbReference>
<keyword evidence="2" id="KW-0238">DNA-binding</keyword>
<name>A0A4S5BNC5_9BURK</name>
<feature type="domain" description="HTH iclR-type" evidence="4">
    <location>
        <begin position="14"/>
        <end position="77"/>
    </location>
</feature>
<proteinExistence type="predicted"/>
<dbReference type="Gene3D" id="3.30.450.40">
    <property type="match status" value="1"/>
</dbReference>
<dbReference type="InterPro" id="IPR005471">
    <property type="entry name" value="Tscrpt_reg_IclR_N"/>
</dbReference>
<evidence type="ECO:0000256" key="2">
    <source>
        <dbReference type="ARBA" id="ARBA00023125"/>
    </source>
</evidence>
<dbReference type="GO" id="GO:0045892">
    <property type="term" value="P:negative regulation of DNA-templated transcription"/>
    <property type="evidence" value="ECO:0007669"/>
    <property type="project" value="TreeGrafter"/>
</dbReference>
<keyword evidence="1" id="KW-0805">Transcription regulation</keyword>
<dbReference type="SMART" id="SM00346">
    <property type="entry name" value="HTH_ICLR"/>
    <property type="match status" value="1"/>
</dbReference>
<dbReference type="Proteomes" id="UP000306236">
    <property type="component" value="Unassembled WGS sequence"/>
</dbReference>
<dbReference type="Gene3D" id="1.10.10.10">
    <property type="entry name" value="Winged helix-like DNA-binding domain superfamily/Winged helix DNA-binding domain"/>
    <property type="match status" value="1"/>
</dbReference>
<dbReference type="RefSeq" id="WP_136406799.1">
    <property type="nucleotide sequence ID" value="NZ_JARXRQ010000011.1"/>
</dbReference>
<dbReference type="PROSITE" id="PS51078">
    <property type="entry name" value="ICLR_ED"/>
    <property type="match status" value="1"/>
</dbReference>
<evidence type="ECO:0000256" key="3">
    <source>
        <dbReference type="ARBA" id="ARBA00023163"/>
    </source>
</evidence>
<dbReference type="SUPFAM" id="SSF55781">
    <property type="entry name" value="GAF domain-like"/>
    <property type="match status" value="1"/>
</dbReference>
<dbReference type="Pfam" id="PF01614">
    <property type="entry name" value="IclR_C"/>
    <property type="match status" value="1"/>
</dbReference>
<dbReference type="PANTHER" id="PTHR30136:SF39">
    <property type="entry name" value="TRANSCRIPTIONAL REGULATORY PROTEIN"/>
    <property type="match status" value="1"/>
</dbReference>
<dbReference type="InterPro" id="IPR029016">
    <property type="entry name" value="GAF-like_dom_sf"/>
</dbReference>
<dbReference type="PROSITE" id="PS51077">
    <property type="entry name" value="HTH_ICLR"/>
    <property type="match status" value="1"/>
</dbReference>
<evidence type="ECO:0000256" key="1">
    <source>
        <dbReference type="ARBA" id="ARBA00023015"/>
    </source>
</evidence>
<dbReference type="InterPro" id="IPR050707">
    <property type="entry name" value="HTH_MetabolicPath_Reg"/>
</dbReference>
<organism evidence="6 7">
    <name type="scientific">Lampropedia aestuarii</name>
    <dbReference type="NCBI Taxonomy" id="2562762"/>
    <lineage>
        <taxon>Bacteria</taxon>
        <taxon>Pseudomonadati</taxon>
        <taxon>Pseudomonadota</taxon>
        <taxon>Betaproteobacteria</taxon>
        <taxon>Burkholderiales</taxon>
        <taxon>Comamonadaceae</taxon>
        <taxon>Lampropedia</taxon>
    </lineage>
</organism>
<evidence type="ECO:0000259" key="4">
    <source>
        <dbReference type="PROSITE" id="PS51077"/>
    </source>
</evidence>
<dbReference type="EMBL" id="SSWX01000014">
    <property type="protein sequence ID" value="THJ32583.1"/>
    <property type="molecule type" value="Genomic_DNA"/>
</dbReference>
<feature type="domain" description="IclR-ED" evidence="5">
    <location>
        <begin position="78"/>
        <end position="262"/>
    </location>
</feature>
<evidence type="ECO:0000259" key="5">
    <source>
        <dbReference type="PROSITE" id="PS51078"/>
    </source>
</evidence>
<dbReference type="InterPro" id="IPR014757">
    <property type="entry name" value="Tscrpt_reg_IclR_C"/>
</dbReference>
<evidence type="ECO:0000313" key="6">
    <source>
        <dbReference type="EMBL" id="THJ32583.1"/>
    </source>
</evidence>
<dbReference type="InterPro" id="IPR036388">
    <property type="entry name" value="WH-like_DNA-bd_sf"/>
</dbReference>
<evidence type="ECO:0000313" key="7">
    <source>
        <dbReference type="Proteomes" id="UP000306236"/>
    </source>
</evidence>
<comment type="caution">
    <text evidence="6">The sequence shown here is derived from an EMBL/GenBank/DDBJ whole genome shotgun (WGS) entry which is preliminary data.</text>
</comment>
<dbReference type="OrthoDB" id="9807558at2"/>
<dbReference type="Pfam" id="PF09339">
    <property type="entry name" value="HTH_IclR"/>
    <property type="match status" value="1"/>
</dbReference>
<keyword evidence="7" id="KW-1185">Reference proteome</keyword>
<reference evidence="6 7" key="1">
    <citation type="submission" date="2019-04" db="EMBL/GenBank/DDBJ databases">
        <title>Lampropedia sp YIM MLB12 draf genome.</title>
        <authorList>
            <person name="Wang Y.-X."/>
        </authorList>
    </citation>
    <scope>NUCLEOTIDE SEQUENCE [LARGE SCALE GENOMIC DNA]</scope>
    <source>
        <strain evidence="6 7">YIM MLB12</strain>
    </source>
</reference>
<protein>
    <submittedName>
        <fullName evidence="6">IclR family transcriptional regulator</fullName>
    </submittedName>
</protein>
<dbReference type="InterPro" id="IPR036390">
    <property type="entry name" value="WH_DNA-bd_sf"/>
</dbReference>
<sequence>MTNRHEDNEALPSSQTLDRAIQLLQVVAATRNTGMALADIVDKVRLTKPTARRLLLALMENGLIEQDPASRKYFSGPETYALGILAGDRFGVLRMATDSLRRLAQRSGDAALLSVQRGTETVCLAREDGNYPLRSHVLQPGDRHPLGCGGSGIALLAALPDEQVHRILEVNSDTLLSAYPHLSIPIIWEQVEQTRELGYAFNKGLVFKGSWGVAVAVVDPRGGLPSSLAIAGVESRFADNRHEELVAMLNEEKAFVEARMGRSA</sequence>
<keyword evidence="3" id="KW-0804">Transcription</keyword>
<dbReference type="AlphaFoldDB" id="A0A4S5BNC5"/>
<dbReference type="GO" id="GO:0003700">
    <property type="term" value="F:DNA-binding transcription factor activity"/>
    <property type="evidence" value="ECO:0007669"/>
    <property type="project" value="TreeGrafter"/>
</dbReference>